<dbReference type="VEuPathDB" id="FungiDB:PTTG_29758"/>
<dbReference type="EnsemblFungi" id="PTTG_29758-t43_1">
    <property type="protein sequence ID" value="PTTG_29758-t43_1-p1"/>
    <property type="gene ID" value="PTTG_29758"/>
</dbReference>
<proteinExistence type="predicted"/>
<organism evidence="1">
    <name type="scientific">Puccinia triticina (isolate 1-1 / race 1 (BBBD))</name>
    <name type="common">Brown leaf rust fungus</name>
    <dbReference type="NCBI Taxonomy" id="630390"/>
    <lineage>
        <taxon>Eukaryota</taxon>
        <taxon>Fungi</taxon>
        <taxon>Dikarya</taxon>
        <taxon>Basidiomycota</taxon>
        <taxon>Pucciniomycotina</taxon>
        <taxon>Pucciniomycetes</taxon>
        <taxon>Pucciniales</taxon>
        <taxon>Pucciniaceae</taxon>
        <taxon>Puccinia</taxon>
    </lineage>
</organism>
<keyword evidence="3" id="KW-1185">Reference proteome</keyword>
<reference evidence="2" key="4">
    <citation type="submission" date="2025-05" db="UniProtKB">
        <authorList>
            <consortium name="EnsemblFungi"/>
        </authorList>
    </citation>
    <scope>IDENTIFICATION</scope>
    <source>
        <strain evidence="2">isolate 1-1 / race 1 (BBBD)</strain>
    </source>
</reference>
<protein>
    <submittedName>
        <fullName evidence="1 2">Uncharacterized protein</fullName>
    </submittedName>
</protein>
<dbReference type="Proteomes" id="UP000005240">
    <property type="component" value="Unassembled WGS sequence"/>
</dbReference>
<evidence type="ECO:0000313" key="1">
    <source>
        <dbReference type="EMBL" id="OAV86721.1"/>
    </source>
</evidence>
<gene>
    <name evidence="1" type="ORF">PTTG_29758</name>
</gene>
<evidence type="ECO:0000313" key="2">
    <source>
        <dbReference type="EnsemblFungi" id="PTTG_29758-t43_1-p1"/>
    </source>
</evidence>
<accession>A0A180G228</accession>
<name>A0A180G228_PUCT1</name>
<dbReference type="EMBL" id="ADAS02000864">
    <property type="protein sequence ID" value="OAV86721.1"/>
    <property type="molecule type" value="Genomic_DNA"/>
</dbReference>
<sequence>MIMLTLRPSVVAGCSSEYSMLLKLYPLSAASNLIKHSSRGAGRTEIFYLANSINPAELANGHPVGKDDLVIVKADLGKFVRDHVLIKQVVKFQTRKQELLQDLPTNGITPLWAPLLESLTMLLSLQPLSPESHRYITGR</sequence>
<reference evidence="1" key="1">
    <citation type="submission" date="2009-11" db="EMBL/GenBank/DDBJ databases">
        <authorList>
            <consortium name="The Broad Institute Genome Sequencing Platform"/>
            <person name="Ward D."/>
            <person name="Feldgarden M."/>
            <person name="Earl A."/>
            <person name="Young S.K."/>
            <person name="Zeng Q."/>
            <person name="Koehrsen M."/>
            <person name="Alvarado L."/>
            <person name="Berlin A."/>
            <person name="Bochicchio J."/>
            <person name="Borenstein D."/>
            <person name="Chapman S.B."/>
            <person name="Chen Z."/>
            <person name="Engels R."/>
            <person name="Freedman E."/>
            <person name="Gellesch M."/>
            <person name="Goldberg J."/>
            <person name="Griggs A."/>
            <person name="Gujja S."/>
            <person name="Heilman E."/>
            <person name="Heiman D."/>
            <person name="Hepburn T."/>
            <person name="Howarth C."/>
            <person name="Jen D."/>
            <person name="Larson L."/>
            <person name="Lewis B."/>
            <person name="Mehta T."/>
            <person name="Park D."/>
            <person name="Pearson M."/>
            <person name="Roberts A."/>
            <person name="Saif S."/>
            <person name="Shea T."/>
            <person name="Shenoy N."/>
            <person name="Sisk P."/>
            <person name="Stolte C."/>
            <person name="Sykes S."/>
            <person name="Thomson T."/>
            <person name="Walk T."/>
            <person name="White J."/>
            <person name="Yandava C."/>
            <person name="Izard J."/>
            <person name="Baranova O.V."/>
            <person name="Blanton J.M."/>
            <person name="Tanner A.C."/>
            <person name="Dewhirst F.E."/>
            <person name="Haas B."/>
            <person name="Nusbaum C."/>
            <person name="Birren B."/>
        </authorList>
    </citation>
    <scope>NUCLEOTIDE SEQUENCE [LARGE SCALE GENOMIC DNA]</scope>
    <source>
        <strain evidence="1">1-1 BBBD Race 1</strain>
    </source>
</reference>
<reference evidence="1" key="2">
    <citation type="submission" date="2016-05" db="EMBL/GenBank/DDBJ databases">
        <title>Comparative analysis highlights variable genome content of wheat rusts and divergence of the mating loci.</title>
        <authorList>
            <person name="Cuomo C.A."/>
            <person name="Bakkeren G."/>
            <person name="Szabo L."/>
            <person name="Khalil H."/>
            <person name="Joly D."/>
            <person name="Goldberg J."/>
            <person name="Young S."/>
            <person name="Zeng Q."/>
            <person name="Fellers J."/>
        </authorList>
    </citation>
    <scope>NUCLEOTIDE SEQUENCE [LARGE SCALE GENOMIC DNA]</scope>
    <source>
        <strain evidence="1">1-1 BBBD Race 1</strain>
    </source>
</reference>
<dbReference type="OrthoDB" id="243127at2759"/>
<reference evidence="2 3" key="3">
    <citation type="journal article" date="2017" name="G3 (Bethesda)">
        <title>Comparative analysis highlights variable genome content of wheat rusts and divergence of the mating loci.</title>
        <authorList>
            <person name="Cuomo C.A."/>
            <person name="Bakkeren G."/>
            <person name="Khalil H.B."/>
            <person name="Panwar V."/>
            <person name="Joly D."/>
            <person name="Linning R."/>
            <person name="Sakthikumar S."/>
            <person name="Song X."/>
            <person name="Adiconis X."/>
            <person name="Fan L."/>
            <person name="Goldberg J.M."/>
            <person name="Levin J.Z."/>
            <person name="Young S."/>
            <person name="Zeng Q."/>
            <person name="Anikster Y."/>
            <person name="Bruce M."/>
            <person name="Wang M."/>
            <person name="Yin C."/>
            <person name="McCallum B."/>
            <person name="Szabo L.J."/>
            <person name="Hulbert S."/>
            <person name="Chen X."/>
            <person name="Fellers J.P."/>
        </authorList>
    </citation>
    <scope>NUCLEOTIDE SEQUENCE</scope>
    <source>
        <strain evidence="2">isolate 1-1 / race 1 (BBBD)</strain>
        <strain evidence="3">Isolate 1-1 / race 1 (BBBD)</strain>
    </source>
</reference>
<dbReference type="AlphaFoldDB" id="A0A180G228"/>
<evidence type="ECO:0000313" key="3">
    <source>
        <dbReference type="Proteomes" id="UP000005240"/>
    </source>
</evidence>